<sequence>MSKRFEGFSLWLQDSSTPSSTTTMGRISFQRRRRLPRPPQFAPTANTRTFEIKLDGRSAPLVDEIIRGAANLDGARNTDLALTGSGEMFLSIAWPNHPIEPVRMETRNRSGGPLNNMEIVWAICLYISDYVGRYSWQRPPPTPGCDFASSSIVPESIRIESVSLFRYGAYDVWVPELYIDL</sequence>
<dbReference type="AlphaFoldDB" id="A0A0C9SRX8"/>
<name>A0A0C9SRX8_PLICR</name>
<reference evidence="1 2" key="1">
    <citation type="submission" date="2014-06" db="EMBL/GenBank/DDBJ databases">
        <title>Evolutionary Origins and Diversification of the Mycorrhizal Mutualists.</title>
        <authorList>
            <consortium name="DOE Joint Genome Institute"/>
            <consortium name="Mycorrhizal Genomics Consortium"/>
            <person name="Kohler A."/>
            <person name="Kuo A."/>
            <person name="Nagy L.G."/>
            <person name="Floudas D."/>
            <person name="Copeland A."/>
            <person name="Barry K.W."/>
            <person name="Cichocki N."/>
            <person name="Veneault-Fourrey C."/>
            <person name="LaButti K."/>
            <person name="Lindquist E.A."/>
            <person name="Lipzen A."/>
            <person name="Lundell T."/>
            <person name="Morin E."/>
            <person name="Murat C."/>
            <person name="Riley R."/>
            <person name="Ohm R."/>
            <person name="Sun H."/>
            <person name="Tunlid A."/>
            <person name="Henrissat B."/>
            <person name="Grigoriev I.V."/>
            <person name="Hibbett D.S."/>
            <person name="Martin F."/>
        </authorList>
    </citation>
    <scope>NUCLEOTIDE SEQUENCE [LARGE SCALE GENOMIC DNA]</scope>
    <source>
        <strain evidence="1 2">FD-325 SS-3</strain>
    </source>
</reference>
<evidence type="ECO:0000313" key="2">
    <source>
        <dbReference type="Proteomes" id="UP000053263"/>
    </source>
</evidence>
<proteinExistence type="predicted"/>
<dbReference type="HOGENOM" id="CLU_1489590_0_0_1"/>
<evidence type="ECO:0000313" key="1">
    <source>
        <dbReference type="EMBL" id="KII85107.1"/>
    </source>
</evidence>
<accession>A0A0C9SRX8</accession>
<organism evidence="1 2">
    <name type="scientific">Plicaturopsis crispa FD-325 SS-3</name>
    <dbReference type="NCBI Taxonomy" id="944288"/>
    <lineage>
        <taxon>Eukaryota</taxon>
        <taxon>Fungi</taxon>
        <taxon>Dikarya</taxon>
        <taxon>Basidiomycota</taxon>
        <taxon>Agaricomycotina</taxon>
        <taxon>Agaricomycetes</taxon>
        <taxon>Agaricomycetidae</taxon>
        <taxon>Amylocorticiales</taxon>
        <taxon>Amylocorticiaceae</taxon>
        <taxon>Plicatura</taxon>
        <taxon>Plicaturopsis crispa</taxon>
    </lineage>
</organism>
<dbReference type="EMBL" id="KN832568">
    <property type="protein sequence ID" value="KII85107.1"/>
    <property type="molecule type" value="Genomic_DNA"/>
</dbReference>
<gene>
    <name evidence="1" type="ORF">PLICRDRAFT_45226</name>
</gene>
<dbReference type="Proteomes" id="UP000053263">
    <property type="component" value="Unassembled WGS sequence"/>
</dbReference>
<keyword evidence="2" id="KW-1185">Reference proteome</keyword>
<protein>
    <submittedName>
        <fullName evidence="1">Uncharacterized protein</fullName>
    </submittedName>
</protein>